<proteinExistence type="inferred from homology"/>
<dbReference type="GO" id="GO:0000270">
    <property type="term" value="P:peptidoglycan metabolic process"/>
    <property type="evidence" value="ECO:0007669"/>
    <property type="project" value="InterPro"/>
</dbReference>
<gene>
    <name evidence="7" type="ORF">GM418_15780</name>
</gene>
<evidence type="ECO:0000256" key="2">
    <source>
        <dbReference type="ARBA" id="ARBA00007734"/>
    </source>
</evidence>
<dbReference type="Gene3D" id="3.40.190.10">
    <property type="entry name" value="Periplasmic binding protein-like II"/>
    <property type="match status" value="2"/>
</dbReference>
<dbReference type="CDD" id="cd01009">
    <property type="entry name" value="PBP2_YfhD_N"/>
    <property type="match status" value="1"/>
</dbReference>
<dbReference type="PROSITE" id="PS00922">
    <property type="entry name" value="TRANSGLYCOSYLASE"/>
    <property type="match status" value="1"/>
</dbReference>
<dbReference type="InterPro" id="IPR001638">
    <property type="entry name" value="Solute-binding_3/MltF_N"/>
</dbReference>
<dbReference type="Proteomes" id="UP000428260">
    <property type="component" value="Chromosome"/>
</dbReference>
<evidence type="ECO:0000259" key="6">
    <source>
        <dbReference type="SMART" id="SM00062"/>
    </source>
</evidence>
<evidence type="ECO:0000256" key="4">
    <source>
        <dbReference type="ARBA" id="ARBA00023237"/>
    </source>
</evidence>
<protein>
    <submittedName>
        <fullName evidence="7">Transporter substrate-binding domain-containing protein</fullName>
    </submittedName>
</protein>
<evidence type="ECO:0000256" key="1">
    <source>
        <dbReference type="ARBA" id="ARBA00004339"/>
    </source>
</evidence>
<name>A0A6I6K4Y9_9BACT</name>
<reference evidence="7 8" key="1">
    <citation type="submission" date="2019-11" db="EMBL/GenBank/DDBJ databases">
        <authorList>
            <person name="Zheng R.K."/>
            <person name="Sun C.M."/>
        </authorList>
    </citation>
    <scope>NUCLEOTIDE SEQUENCE [LARGE SCALE GENOMIC DNA]</scope>
    <source>
        <strain evidence="7 8">WC007</strain>
    </source>
</reference>
<feature type="signal peptide" evidence="5">
    <location>
        <begin position="1"/>
        <end position="31"/>
    </location>
</feature>
<comment type="subcellular location">
    <subcellularLocation>
        <location evidence="1">Cell outer membrane</location>
        <topology evidence="1">Peripheral membrane protein</topology>
    </subcellularLocation>
</comment>
<dbReference type="SUPFAM" id="SSF53955">
    <property type="entry name" value="Lysozyme-like"/>
    <property type="match status" value="1"/>
</dbReference>
<dbReference type="InterPro" id="IPR000189">
    <property type="entry name" value="Transglyc_AS"/>
</dbReference>
<dbReference type="GO" id="GO:0008933">
    <property type="term" value="F:peptidoglycan lytic transglycosylase activity"/>
    <property type="evidence" value="ECO:0007669"/>
    <property type="project" value="InterPro"/>
</dbReference>
<dbReference type="InterPro" id="IPR023346">
    <property type="entry name" value="Lysozyme-like_dom_sf"/>
</dbReference>
<dbReference type="CDD" id="cd13403">
    <property type="entry name" value="MLTF-like"/>
    <property type="match status" value="1"/>
</dbReference>
<feature type="domain" description="Solute-binding protein family 3/N-terminal" evidence="6">
    <location>
        <begin position="55"/>
        <end position="284"/>
    </location>
</feature>
<accession>A0A6I6K4Y9</accession>
<evidence type="ECO:0000313" key="7">
    <source>
        <dbReference type="EMBL" id="QGY45074.1"/>
    </source>
</evidence>
<dbReference type="Gene3D" id="1.10.530.10">
    <property type="match status" value="1"/>
</dbReference>
<dbReference type="Pfam" id="PF01464">
    <property type="entry name" value="SLT"/>
    <property type="match status" value="1"/>
</dbReference>
<dbReference type="GO" id="GO:0009279">
    <property type="term" value="C:cell outer membrane"/>
    <property type="evidence" value="ECO:0007669"/>
    <property type="project" value="UniProtKB-SubCell"/>
</dbReference>
<comment type="similarity">
    <text evidence="2">Belongs to the transglycosylase Slt family.</text>
</comment>
<keyword evidence="3 5" id="KW-0732">Signal</keyword>
<keyword evidence="4" id="KW-0472">Membrane</keyword>
<dbReference type="PANTHER" id="PTHR35936">
    <property type="entry name" value="MEMBRANE-BOUND LYTIC MUREIN TRANSGLYCOSYLASE F"/>
    <property type="match status" value="1"/>
</dbReference>
<keyword evidence="8" id="KW-1185">Reference proteome</keyword>
<dbReference type="AlphaFoldDB" id="A0A6I6K4Y9"/>
<organism evidence="7 8">
    <name type="scientific">Maribellus comscasis</name>
    <dbReference type="NCBI Taxonomy" id="2681766"/>
    <lineage>
        <taxon>Bacteria</taxon>
        <taxon>Pseudomonadati</taxon>
        <taxon>Bacteroidota</taxon>
        <taxon>Bacteroidia</taxon>
        <taxon>Marinilabiliales</taxon>
        <taxon>Prolixibacteraceae</taxon>
        <taxon>Maribellus</taxon>
    </lineage>
</organism>
<dbReference type="Pfam" id="PF00497">
    <property type="entry name" value="SBP_bac_3"/>
    <property type="match status" value="1"/>
</dbReference>
<evidence type="ECO:0000256" key="5">
    <source>
        <dbReference type="SAM" id="SignalP"/>
    </source>
</evidence>
<dbReference type="SUPFAM" id="SSF53850">
    <property type="entry name" value="Periplasmic binding protein-like II"/>
    <property type="match status" value="1"/>
</dbReference>
<dbReference type="InterPro" id="IPR008258">
    <property type="entry name" value="Transglycosylase_SLT_dom_1"/>
</dbReference>
<feature type="chain" id="PRO_5026318476" evidence="5">
    <location>
        <begin position="32"/>
        <end position="477"/>
    </location>
</feature>
<keyword evidence="4" id="KW-0998">Cell outer membrane</keyword>
<evidence type="ECO:0000313" key="8">
    <source>
        <dbReference type="Proteomes" id="UP000428260"/>
    </source>
</evidence>
<sequence>MKYFFLHKKSTVKIFFLLVCFLCLFSCNHTSREKKKKETVQSESNDLERIRNTGTLRAVVDYNSTNYFVYRGKPMGFKYELLKQLTSDLGVNLEIVVSNNLAETFDGLQNKRFDLIAKNLTVTKQRNSLVDFTVPLEQTRQVLVQRSRENQLDSVYVNSTLELAGKKIHVQKNTSYYRRMVNLSEEIGEDIYIVQDTVYGVEQLIALVAEGEINYTVCDENIALLNKMYYPNLDVSLKVSFPQNIAWAVRKDSKEWKEYLDNWISKFKTSRKYHVLYHKYFESPRTAERLESDFHSISGGNISKYDNYIKELSEEYGCDWRLIASVAYHESRFNAQAESWAGAYGLMQIMPSTARSLGVENFERPKQNIRAGILLLDWLDEQLSESVRDSTERIKFVLASYNVGLGHVKDAQRLARKYKKNSEIWDDNVDFYLRNKSAEKYYKDPVVRWGYCRGEEAYLYVSKVLNNYQHYLNVIPE</sequence>
<dbReference type="SMART" id="SM00062">
    <property type="entry name" value="PBPb"/>
    <property type="match status" value="1"/>
</dbReference>
<dbReference type="PANTHER" id="PTHR35936:SF19">
    <property type="entry name" value="AMINO-ACID-BINDING PROTEIN YXEM-RELATED"/>
    <property type="match status" value="1"/>
</dbReference>
<dbReference type="KEGG" id="mcos:GM418_15780"/>
<evidence type="ECO:0000256" key="3">
    <source>
        <dbReference type="ARBA" id="ARBA00022729"/>
    </source>
</evidence>
<dbReference type="EMBL" id="CP046401">
    <property type="protein sequence ID" value="QGY45074.1"/>
    <property type="molecule type" value="Genomic_DNA"/>
</dbReference>